<evidence type="ECO:0000256" key="7">
    <source>
        <dbReference type="RuleBase" id="RU369015"/>
    </source>
</evidence>
<feature type="repeat" description="ANK" evidence="6">
    <location>
        <begin position="255"/>
        <end position="287"/>
    </location>
</feature>
<comment type="subcellular location">
    <subcellularLocation>
        <location evidence="7">Membrane</location>
        <topology evidence="7">Multi-pass membrane protein</topology>
    </subcellularLocation>
</comment>
<keyword evidence="4 7" id="KW-0630">Potassium</keyword>
<dbReference type="PANTHER" id="PTHR45743">
    <property type="entry name" value="POTASSIUM CHANNEL AKT1"/>
    <property type="match status" value="1"/>
</dbReference>
<evidence type="ECO:0000313" key="11">
    <source>
        <dbReference type="Proteomes" id="UP001151760"/>
    </source>
</evidence>
<name>A0ABQ5FRD4_9ASTR</name>
<dbReference type="PANTHER" id="PTHR45743:SF34">
    <property type="entry name" value="POTASSIUM CHANNEL"/>
    <property type="match status" value="1"/>
</dbReference>
<dbReference type="InterPro" id="IPR002110">
    <property type="entry name" value="Ankyrin_rpt"/>
</dbReference>
<dbReference type="CDD" id="cd00038">
    <property type="entry name" value="CAP_ED"/>
    <property type="match status" value="1"/>
</dbReference>
<keyword evidence="5 7" id="KW-0407">Ion channel</keyword>
<evidence type="ECO:0000256" key="2">
    <source>
        <dbReference type="ARBA" id="ARBA00022826"/>
    </source>
</evidence>
<sequence length="403" mass="45228">MSPYDSSHTDSAVFQDLPSSLHAMVTENIYKPHIAKVPLFRGCSVEFINQIVSRVHEEFVPPRKIITEQGSVVDHLYFICDGKLEEIVVYEGGPKESVSILTPHDSFGDVSILCNIPQPYTIRVFERSLLLRIDMQSFSNILNIYFHDKRKILNNLLEGKESDVHMKHMVSEIKAHIEIQEAHLALRLNNAAYNGDLTQLKSLIRAGADPNKKNFDGRSPLHLAASKGHEDITLFLIQEGVEVNISGILNSKDYDFRTPLHVATSRGSYGLAKLLVEAGANVLSKDSEILSANNTLIELLEQAKASQLSSQITSSSKEPSVTDRMTRRKCTIYPFQPWELPKDQNKYGVVLWTPDTIDELIEKAAVHFKLDLPSTSCIITEDAGQILDVDMIIDEQKLYLITT</sequence>
<proteinExistence type="inferred from homology"/>
<dbReference type="SUPFAM" id="SSF51206">
    <property type="entry name" value="cAMP-binding domain-like"/>
    <property type="match status" value="1"/>
</dbReference>
<evidence type="ECO:0000259" key="8">
    <source>
        <dbReference type="PROSITE" id="PS50042"/>
    </source>
</evidence>
<keyword evidence="6" id="KW-0040">ANK repeat</keyword>
<feature type="domain" description="Cyclic nucleotide-binding" evidence="8">
    <location>
        <begin position="39"/>
        <end position="159"/>
    </location>
</feature>
<dbReference type="InterPro" id="IPR014710">
    <property type="entry name" value="RmlC-like_jellyroll"/>
</dbReference>
<dbReference type="InterPro" id="IPR021789">
    <property type="entry name" value="KHA_dom"/>
</dbReference>
<comment type="subunit">
    <text evidence="7">The potassium channel is composed of a homo- or heterotetrameric complex of pore-forming subunits.</text>
</comment>
<reference evidence="10" key="1">
    <citation type="journal article" date="2022" name="Int. J. Mol. Sci.">
        <title>Draft Genome of Tanacetum Coccineum: Genomic Comparison of Closely Related Tanacetum-Family Plants.</title>
        <authorList>
            <person name="Yamashiro T."/>
            <person name="Shiraishi A."/>
            <person name="Nakayama K."/>
            <person name="Satake H."/>
        </authorList>
    </citation>
    <scope>NUCLEOTIDE SEQUENCE</scope>
</reference>
<dbReference type="SMART" id="SM00248">
    <property type="entry name" value="ANK"/>
    <property type="match status" value="3"/>
</dbReference>
<dbReference type="PRINTS" id="PR01415">
    <property type="entry name" value="ANKYRIN"/>
</dbReference>
<dbReference type="SMART" id="SM00100">
    <property type="entry name" value="cNMP"/>
    <property type="match status" value="1"/>
</dbReference>
<reference evidence="10" key="2">
    <citation type="submission" date="2022-01" db="EMBL/GenBank/DDBJ databases">
        <authorList>
            <person name="Yamashiro T."/>
            <person name="Shiraishi A."/>
            <person name="Satake H."/>
            <person name="Nakayama K."/>
        </authorList>
    </citation>
    <scope>NUCLEOTIDE SEQUENCE</scope>
</reference>
<accession>A0ABQ5FRD4</accession>
<dbReference type="Pfam" id="PF00027">
    <property type="entry name" value="cNMP_binding"/>
    <property type="match status" value="1"/>
</dbReference>
<dbReference type="PROSITE" id="PS50042">
    <property type="entry name" value="CNMP_BINDING_3"/>
    <property type="match status" value="1"/>
</dbReference>
<keyword evidence="11" id="KW-1185">Reference proteome</keyword>
<keyword evidence="7" id="KW-0813">Transport</keyword>
<keyword evidence="3 7" id="KW-0851">Voltage-gated channel</keyword>
<keyword evidence="7" id="KW-0406">Ion transport</keyword>
<evidence type="ECO:0000256" key="3">
    <source>
        <dbReference type="ARBA" id="ARBA00022882"/>
    </source>
</evidence>
<evidence type="ECO:0000313" key="10">
    <source>
        <dbReference type="EMBL" id="GJT65453.1"/>
    </source>
</evidence>
<dbReference type="Proteomes" id="UP001151760">
    <property type="component" value="Unassembled WGS sequence"/>
</dbReference>
<dbReference type="PROSITE" id="PS50297">
    <property type="entry name" value="ANK_REP_REGION"/>
    <property type="match status" value="2"/>
</dbReference>
<evidence type="ECO:0000256" key="1">
    <source>
        <dbReference type="ARBA" id="ARBA00022538"/>
    </source>
</evidence>
<comment type="similarity">
    <text evidence="7">Belongs to the potassium channel family. Plant (TC 1.A.1.4) subfamily.</text>
</comment>
<evidence type="ECO:0000259" key="9">
    <source>
        <dbReference type="PROSITE" id="PS51490"/>
    </source>
</evidence>
<keyword evidence="1 7" id="KW-0633">Potassium transport</keyword>
<comment type="domain">
    <text evidence="7">The KHA domain (rich in hydrophobic and acidic residues) present in the C-terminal part is likely to be important for tetramerization.</text>
</comment>
<feature type="repeat" description="ANK" evidence="6">
    <location>
        <begin position="216"/>
        <end position="248"/>
    </location>
</feature>
<comment type="domain">
    <text evidence="7">The segment S4 is probably the voltage-sensor and is characterized by a series of positively charged amino acids. The pore-forming region H5 is enclosed by the transmembrane segments S5 and S6 in the Shaker-type (1P/6TM) and contains the GYGD signature motif which seems to be involved in potassium selectivity.</text>
</comment>
<evidence type="ECO:0000256" key="6">
    <source>
        <dbReference type="PROSITE-ProRule" id="PRU00023"/>
    </source>
</evidence>
<organism evidence="10 11">
    <name type="scientific">Tanacetum coccineum</name>
    <dbReference type="NCBI Taxonomy" id="301880"/>
    <lineage>
        <taxon>Eukaryota</taxon>
        <taxon>Viridiplantae</taxon>
        <taxon>Streptophyta</taxon>
        <taxon>Embryophyta</taxon>
        <taxon>Tracheophyta</taxon>
        <taxon>Spermatophyta</taxon>
        <taxon>Magnoliopsida</taxon>
        <taxon>eudicotyledons</taxon>
        <taxon>Gunneridae</taxon>
        <taxon>Pentapetalae</taxon>
        <taxon>asterids</taxon>
        <taxon>campanulids</taxon>
        <taxon>Asterales</taxon>
        <taxon>Asteraceae</taxon>
        <taxon>Asteroideae</taxon>
        <taxon>Anthemideae</taxon>
        <taxon>Anthemidinae</taxon>
        <taxon>Tanacetum</taxon>
    </lineage>
</organism>
<dbReference type="InterPro" id="IPR018490">
    <property type="entry name" value="cNMP-bd_dom_sf"/>
</dbReference>
<evidence type="ECO:0000256" key="5">
    <source>
        <dbReference type="ARBA" id="ARBA00023303"/>
    </source>
</evidence>
<dbReference type="EMBL" id="BQNB010017632">
    <property type="protein sequence ID" value="GJT65453.1"/>
    <property type="molecule type" value="Genomic_DNA"/>
</dbReference>
<dbReference type="SUPFAM" id="SSF48403">
    <property type="entry name" value="Ankyrin repeat"/>
    <property type="match status" value="1"/>
</dbReference>
<dbReference type="InterPro" id="IPR045319">
    <property type="entry name" value="KAT/AKT"/>
</dbReference>
<dbReference type="PROSITE" id="PS51490">
    <property type="entry name" value="KHA"/>
    <property type="match status" value="1"/>
</dbReference>
<evidence type="ECO:0000256" key="4">
    <source>
        <dbReference type="ARBA" id="ARBA00022958"/>
    </source>
</evidence>
<keyword evidence="2 7" id="KW-0631">Potassium channel</keyword>
<dbReference type="InterPro" id="IPR036770">
    <property type="entry name" value="Ankyrin_rpt-contain_sf"/>
</dbReference>
<dbReference type="Pfam" id="PF11834">
    <property type="entry name" value="KHA"/>
    <property type="match status" value="1"/>
</dbReference>
<dbReference type="Gene3D" id="1.25.40.20">
    <property type="entry name" value="Ankyrin repeat-containing domain"/>
    <property type="match status" value="2"/>
</dbReference>
<dbReference type="PROSITE" id="PS50088">
    <property type="entry name" value="ANK_REPEAT"/>
    <property type="match status" value="2"/>
</dbReference>
<protein>
    <recommendedName>
        <fullName evidence="7">Potassium channel</fullName>
    </recommendedName>
</protein>
<comment type="function">
    <text evidence="7">Potassium channel.</text>
</comment>
<dbReference type="Gene3D" id="2.60.120.10">
    <property type="entry name" value="Jelly Rolls"/>
    <property type="match status" value="1"/>
</dbReference>
<dbReference type="InterPro" id="IPR000595">
    <property type="entry name" value="cNMP-bd_dom"/>
</dbReference>
<gene>
    <name evidence="10" type="ORF">Tco_1016933</name>
</gene>
<comment type="caution">
    <text evidence="10">The sequence shown here is derived from an EMBL/GenBank/DDBJ whole genome shotgun (WGS) entry which is preliminary data.</text>
</comment>
<dbReference type="Pfam" id="PF12796">
    <property type="entry name" value="Ank_2"/>
    <property type="match status" value="1"/>
</dbReference>
<feature type="domain" description="KHA" evidence="9">
    <location>
        <begin position="329"/>
        <end position="403"/>
    </location>
</feature>